<dbReference type="GO" id="GO:0046872">
    <property type="term" value="F:metal ion binding"/>
    <property type="evidence" value="ECO:0007669"/>
    <property type="project" value="UniProtKB-KW"/>
</dbReference>
<dbReference type="InterPro" id="IPR033247">
    <property type="entry name" value="Transketolase_fam"/>
</dbReference>
<name>A0A1M6R8H7_9BACT</name>
<feature type="domain" description="Transketolase-like pyrimidine-binding" evidence="15">
    <location>
        <begin position="352"/>
        <end position="534"/>
    </location>
</feature>
<evidence type="ECO:0000256" key="8">
    <source>
        <dbReference type="ARBA" id="ARBA00013152"/>
    </source>
</evidence>
<evidence type="ECO:0000256" key="3">
    <source>
        <dbReference type="ARBA" id="ARBA00001941"/>
    </source>
</evidence>
<evidence type="ECO:0000256" key="1">
    <source>
        <dbReference type="ARBA" id="ARBA00001913"/>
    </source>
</evidence>
<evidence type="ECO:0000256" key="7">
    <source>
        <dbReference type="ARBA" id="ARBA00011738"/>
    </source>
</evidence>
<dbReference type="SUPFAM" id="SSF52922">
    <property type="entry name" value="TK C-terminal domain-like"/>
    <property type="match status" value="1"/>
</dbReference>
<dbReference type="Proteomes" id="UP000184275">
    <property type="component" value="Unassembled WGS sequence"/>
</dbReference>
<comment type="cofactor">
    <cofactor evidence="1">
        <name>Ca(2+)</name>
        <dbReference type="ChEBI" id="CHEBI:29108"/>
    </cofactor>
</comment>
<dbReference type="InterPro" id="IPR055152">
    <property type="entry name" value="Transketolase-like_C_2"/>
</dbReference>
<keyword evidence="11" id="KW-0106">Calcium</keyword>
<evidence type="ECO:0000256" key="5">
    <source>
        <dbReference type="ARBA" id="ARBA00001964"/>
    </source>
</evidence>
<comment type="subunit">
    <text evidence="7">Homodimer.</text>
</comment>
<dbReference type="InterPro" id="IPR020826">
    <property type="entry name" value="Transketolase_BS"/>
</dbReference>
<dbReference type="Gene3D" id="3.40.50.970">
    <property type="match status" value="2"/>
</dbReference>
<dbReference type="SMART" id="SM00861">
    <property type="entry name" value="Transket_pyr"/>
    <property type="match status" value="1"/>
</dbReference>
<evidence type="ECO:0000256" key="12">
    <source>
        <dbReference type="ARBA" id="ARBA00022842"/>
    </source>
</evidence>
<evidence type="ECO:0000256" key="10">
    <source>
        <dbReference type="ARBA" id="ARBA00022723"/>
    </source>
</evidence>
<dbReference type="PANTHER" id="PTHR43522:SF2">
    <property type="entry name" value="TRANSKETOLASE 1-RELATED"/>
    <property type="match status" value="1"/>
</dbReference>
<evidence type="ECO:0000256" key="9">
    <source>
        <dbReference type="ARBA" id="ARBA00022679"/>
    </source>
</evidence>
<evidence type="ECO:0000256" key="2">
    <source>
        <dbReference type="ARBA" id="ARBA00001936"/>
    </source>
</evidence>
<organism evidence="16 17">
    <name type="scientific">Fibrobacter intestinalis</name>
    <dbReference type="NCBI Taxonomy" id="28122"/>
    <lineage>
        <taxon>Bacteria</taxon>
        <taxon>Pseudomonadati</taxon>
        <taxon>Fibrobacterota</taxon>
        <taxon>Fibrobacteria</taxon>
        <taxon>Fibrobacterales</taxon>
        <taxon>Fibrobacteraceae</taxon>
        <taxon>Fibrobacter</taxon>
    </lineage>
</organism>
<accession>A0A1M6R8H7</accession>
<dbReference type="CDD" id="cd07033">
    <property type="entry name" value="TPP_PYR_DXS_TK_like"/>
    <property type="match status" value="1"/>
</dbReference>
<sequence length="694" mass="75055">MDNSIILKAADNVRILSAAMVEKAKSGHPGGAMGAATAITLLFAEFLKFDPKNPNWEARDRFLMDPGHMSPLLYAELVLTGRLSLEDLKNFRQFGSITSGHPELSVEHGIENSSGPLGLGQGMAAGVAIAERYKVAQFGDIVSHKTVALVSDGGIQEEIAYGIGRIAGHLKLSNLIFFYDANGVQLSCKTSDVMDQDFKKQYESWGWRVLEADGENVDELRQAFKAAFAEKERPTIVIGHTTMAKGAVGASGESFEGKVSTHGQPLSGAGASTEETVRRLGGNAENPFEIFPEVKAAFDSRLQELEKIAADWNAKKADWDSKNPEKAATLRSWLAGRSVKLDLRNLAQKDGEATRNSSGTVLSYLAKNYRNIICSSADLSNSDQTQKFLNETRIMTPGDFGGAFVQVGVAELSMGAIACGLALSGGLYPICATFFVFSDFMKPVIRMAALQGLPVKYVFTHDSFRVGEDGPTHQPIEHETQLRLLEDLVKEDGRPQMLVLRPADAAETTVAWEMAFENEDSPTALILTRQKVGALPVPQGTSRYAEAAKCRRGAYIVSDNTPSGKNPDLTFVANGSDVLLCHDAAEILRGEGKNVRVVSMISPKLFLIQDAAYRESVIVPWTPVYALSSGLPVLFKDVVGGFGKVAGLERFGASAPASVLEKKFGYEPESVAKNARKYLAEFAQNIAAFKKVNG</sequence>
<dbReference type="SUPFAM" id="SSF52518">
    <property type="entry name" value="Thiamin diphosphate-binding fold (THDP-binding)"/>
    <property type="match status" value="2"/>
</dbReference>
<dbReference type="EMBL" id="FRAW01000003">
    <property type="protein sequence ID" value="SHK28779.1"/>
    <property type="molecule type" value="Genomic_DNA"/>
</dbReference>
<evidence type="ECO:0000256" key="6">
    <source>
        <dbReference type="ARBA" id="ARBA00007131"/>
    </source>
</evidence>
<evidence type="ECO:0000313" key="17">
    <source>
        <dbReference type="Proteomes" id="UP000184275"/>
    </source>
</evidence>
<dbReference type="InterPro" id="IPR029061">
    <property type="entry name" value="THDP-binding"/>
</dbReference>
<dbReference type="RefSeq" id="WP_073302515.1">
    <property type="nucleotide sequence ID" value="NZ_FRAW01000003.1"/>
</dbReference>
<dbReference type="InterPro" id="IPR005475">
    <property type="entry name" value="Transketolase-like_Pyr-bd"/>
</dbReference>
<dbReference type="Pfam" id="PF02779">
    <property type="entry name" value="Transket_pyr"/>
    <property type="match status" value="1"/>
</dbReference>
<evidence type="ECO:0000256" key="11">
    <source>
        <dbReference type="ARBA" id="ARBA00022837"/>
    </source>
</evidence>
<dbReference type="GO" id="GO:0006098">
    <property type="term" value="P:pentose-phosphate shunt"/>
    <property type="evidence" value="ECO:0007669"/>
    <property type="project" value="TreeGrafter"/>
</dbReference>
<dbReference type="PROSITE" id="PS00802">
    <property type="entry name" value="TRANSKETOLASE_2"/>
    <property type="match status" value="1"/>
</dbReference>
<reference evidence="17" key="1">
    <citation type="submission" date="2016-11" db="EMBL/GenBank/DDBJ databases">
        <authorList>
            <person name="Varghese N."/>
            <person name="Submissions S."/>
        </authorList>
    </citation>
    <scope>NUCLEOTIDE SEQUENCE [LARGE SCALE GENOMIC DNA]</scope>
    <source>
        <strain evidence="17">UWOS</strain>
    </source>
</reference>
<keyword evidence="12" id="KW-0460">Magnesium</keyword>
<dbReference type="Pfam" id="PF00456">
    <property type="entry name" value="Transketolase_N"/>
    <property type="match status" value="1"/>
</dbReference>
<protein>
    <recommendedName>
        <fullName evidence="8">transketolase</fullName>
        <ecNumber evidence="8">2.2.1.1</ecNumber>
    </recommendedName>
</protein>
<dbReference type="EC" id="2.2.1.1" evidence="8"/>
<dbReference type="FunFam" id="3.40.50.970:FF:000045">
    <property type="entry name" value="Transketolase"/>
    <property type="match status" value="1"/>
</dbReference>
<evidence type="ECO:0000313" key="16">
    <source>
        <dbReference type="EMBL" id="SHK28779.1"/>
    </source>
</evidence>
<dbReference type="InterPro" id="IPR005474">
    <property type="entry name" value="Transketolase_N"/>
</dbReference>
<proteinExistence type="inferred from homology"/>
<keyword evidence="10" id="KW-0479">Metal-binding</keyword>
<comment type="cofactor">
    <cofactor evidence="5">
        <name>thiamine diphosphate</name>
        <dbReference type="ChEBI" id="CHEBI:58937"/>
    </cofactor>
</comment>
<gene>
    <name evidence="16" type="ORF">SAMN05720469_103149</name>
</gene>
<dbReference type="AlphaFoldDB" id="A0A1M6R8H7"/>
<keyword evidence="9" id="KW-0808">Transferase</keyword>
<dbReference type="PANTHER" id="PTHR43522">
    <property type="entry name" value="TRANSKETOLASE"/>
    <property type="match status" value="1"/>
</dbReference>
<dbReference type="GO" id="GO:0004802">
    <property type="term" value="F:transketolase activity"/>
    <property type="evidence" value="ECO:0007669"/>
    <property type="project" value="UniProtKB-EC"/>
</dbReference>
<comment type="cofactor">
    <cofactor evidence="3">
        <name>Co(2+)</name>
        <dbReference type="ChEBI" id="CHEBI:48828"/>
    </cofactor>
</comment>
<evidence type="ECO:0000256" key="4">
    <source>
        <dbReference type="ARBA" id="ARBA00001946"/>
    </source>
</evidence>
<dbReference type="InterPro" id="IPR009014">
    <property type="entry name" value="Transketo_C/PFOR_II"/>
</dbReference>
<keyword evidence="17" id="KW-1185">Reference proteome</keyword>
<comment type="cofactor">
    <cofactor evidence="2">
        <name>Mn(2+)</name>
        <dbReference type="ChEBI" id="CHEBI:29035"/>
    </cofactor>
</comment>
<dbReference type="GO" id="GO:0005829">
    <property type="term" value="C:cytosol"/>
    <property type="evidence" value="ECO:0007669"/>
    <property type="project" value="TreeGrafter"/>
</dbReference>
<comment type="similarity">
    <text evidence="6">Belongs to the transketolase family.</text>
</comment>
<dbReference type="Gene3D" id="3.40.50.920">
    <property type="match status" value="1"/>
</dbReference>
<dbReference type="Pfam" id="PF22613">
    <property type="entry name" value="Transketolase_C_1"/>
    <property type="match status" value="1"/>
</dbReference>
<comment type="cofactor">
    <cofactor evidence="4">
        <name>Mg(2+)</name>
        <dbReference type="ChEBI" id="CHEBI:18420"/>
    </cofactor>
</comment>
<dbReference type="CDD" id="cd02012">
    <property type="entry name" value="TPP_TK"/>
    <property type="match status" value="1"/>
</dbReference>
<evidence type="ECO:0000256" key="14">
    <source>
        <dbReference type="ARBA" id="ARBA00049473"/>
    </source>
</evidence>
<evidence type="ECO:0000256" key="13">
    <source>
        <dbReference type="ARBA" id="ARBA00023052"/>
    </source>
</evidence>
<comment type="catalytic activity">
    <reaction evidence="14">
        <text>D-sedoheptulose 7-phosphate + D-glyceraldehyde 3-phosphate = aldehydo-D-ribose 5-phosphate + D-xylulose 5-phosphate</text>
        <dbReference type="Rhea" id="RHEA:10508"/>
        <dbReference type="ChEBI" id="CHEBI:57483"/>
        <dbReference type="ChEBI" id="CHEBI:57737"/>
        <dbReference type="ChEBI" id="CHEBI:58273"/>
        <dbReference type="ChEBI" id="CHEBI:59776"/>
        <dbReference type="EC" id="2.2.1.1"/>
    </reaction>
</comment>
<evidence type="ECO:0000259" key="15">
    <source>
        <dbReference type="SMART" id="SM00861"/>
    </source>
</evidence>
<keyword evidence="13" id="KW-0786">Thiamine pyrophosphate</keyword>